<proteinExistence type="predicted"/>
<dbReference type="RefSeq" id="WP_021120310.1">
    <property type="nucleotide sequence ID" value="NZ_KE557276.1"/>
</dbReference>
<dbReference type="HOGENOM" id="CLU_096105_0_0_5"/>
<name>S9QQS1_9RHOB</name>
<dbReference type="eggNOG" id="ENOG5032ZKX">
    <property type="taxonomic scope" value="Bacteria"/>
</dbReference>
<dbReference type="Proteomes" id="UP000015347">
    <property type="component" value="Unassembled WGS sequence"/>
</dbReference>
<keyword evidence="2" id="KW-1185">Reference proteome</keyword>
<organism evidence="1 2">
    <name type="scientific">Salipiger mucosus DSM 16094</name>
    <dbReference type="NCBI Taxonomy" id="1123237"/>
    <lineage>
        <taxon>Bacteria</taxon>
        <taxon>Pseudomonadati</taxon>
        <taxon>Pseudomonadota</taxon>
        <taxon>Alphaproteobacteria</taxon>
        <taxon>Rhodobacterales</taxon>
        <taxon>Roseobacteraceae</taxon>
        <taxon>Salipiger</taxon>
    </lineage>
</organism>
<accession>S9QQS1</accession>
<evidence type="ECO:0000313" key="2">
    <source>
        <dbReference type="Proteomes" id="UP000015347"/>
    </source>
</evidence>
<dbReference type="AlphaFoldDB" id="S9QQS1"/>
<dbReference type="OrthoDB" id="7059801at2"/>
<comment type="caution">
    <text evidence="1">The sequence shown here is derived from an EMBL/GenBank/DDBJ whole genome shotgun (WGS) entry which is preliminary data.</text>
</comment>
<gene>
    <name evidence="1" type="ORF">Salmuc_02352</name>
</gene>
<dbReference type="EMBL" id="APVH01000027">
    <property type="protein sequence ID" value="EPX81988.1"/>
    <property type="molecule type" value="Genomic_DNA"/>
</dbReference>
<protein>
    <submittedName>
        <fullName evidence="1">Uncharacterized protein</fullName>
    </submittedName>
</protein>
<sequence>MPFPQGPLAGASVMFVFIDSLVQRDAEGKPLSPASRRAVALVSLGKQDGGDAVRLYVLRIYTTTPGVDPYGVNVAAEIARTLTVEGPANGGRQRSDAWAVTLPDGGTLELDLGYTTGNRNWTPGEAFPHSASEPEFSRIYRFRQLVDLVASTPLGKPASGEFSLTGSGPGLSALLDGTEEIVAVMDVPVYVREISLP</sequence>
<reference evidence="2" key="1">
    <citation type="journal article" date="2014" name="Stand. Genomic Sci.">
        <title>Genome sequence of the exopolysaccharide-producing Salipiger mucosus type strain (DSM 16094(T)), a moderately halophilic member of the Roseobacter clade.</title>
        <authorList>
            <person name="Riedel T."/>
            <person name="Spring S."/>
            <person name="Fiebig A."/>
            <person name="Petersen J."/>
            <person name="Kyrpides N.C."/>
            <person name="Goker M."/>
            <person name="Klenk H.P."/>
        </authorList>
    </citation>
    <scope>NUCLEOTIDE SEQUENCE [LARGE SCALE GENOMIC DNA]</scope>
    <source>
        <strain evidence="2">DSM 16094</strain>
    </source>
</reference>
<evidence type="ECO:0000313" key="1">
    <source>
        <dbReference type="EMBL" id="EPX81988.1"/>
    </source>
</evidence>